<sequence>MIRYFAHFTRKMLKPIPLNKIHNQSDYNNDISIDFNSIKSFDIDFLDNSIESIIINNINIQIGLGMLFPFKDLSKDNNFRENIGFLDNKPIDQQIKEIQKIFSNLLLIKVDGKPCIVQVSKPADEIFHIFKKLSNEGKLNKWVSYFLLRKPKDDVTEVSGYEYILDSQSIDVSPYYYKLNEDEFFKYFRFNNRNIISNRCIPVSGFTLDEIDSDPCIKAFSKIVKKLYVYTSEGGISTKYDKFIKWVEK</sequence>
<protein>
    <submittedName>
        <fullName evidence="1">Uncharacterized protein</fullName>
    </submittedName>
</protein>
<name>A0ACB5UFW6_9FIRM</name>
<evidence type="ECO:0000313" key="2">
    <source>
        <dbReference type="Proteomes" id="UP001374599"/>
    </source>
</evidence>
<comment type="caution">
    <text evidence="1">The sequence shown here is derived from an EMBL/GenBank/DDBJ whole genome shotgun (WGS) entry which is preliminary data.</text>
</comment>
<gene>
    <name evidence="1" type="ORF">AN2V17_10720</name>
</gene>
<proteinExistence type="predicted"/>
<dbReference type="EMBL" id="BTPU01000016">
    <property type="protein sequence ID" value="GMQ61842.1"/>
    <property type="molecule type" value="Genomic_DNA"/>
</dbReference>
<organism evidence="1 2">
    <name type="scientific">Vallitalea maricola</name>
    <dbReference type="NCBI Taxonomy" id="3074433"/>
    <lineage>
        <taxon>Bacteria</taxon>
        <taxon>Bacillati</taxon>
        <taxon>Bacillota</taxon>
        <taxon>Clostridia</taxon>
        <taxon>Lachnospirales</taxon>
        <taxon>Vallitaleaceae</taxon>
        <taxon>Vallitalea</taxon>
    </lineage>
</organism>
<evidence type="ECO:0000313" key="1">
    <source>
        <dbReference type="EMBL" id="GMQ61842.1"/>
    </source>
</evidence>
<keyword evidence="2" id="KW-1185">Reference proteome</keyword>
<dbReference type="Proteomes" id="UP001374599">
    <property type="component" value="Unassembled WGS sequence"/>
</dbReference>
<reference evidence="1" key="1">
    <citation type="submission" date="2023-09" db="EMBL/GenBank/DDBJ databases">
        <title>Vallitalea sediminicola and Vallitalea maricola sp. nov., anaerobic bacteria isolated from marine sediment.</title>
        <authorList>
            <person name="Hirano S."/>
            <person name="Maeda A."/>
            <person name="Terahara T."/>
            <person name="Mori K."/>
            <person name="Hamada M."/>
            <person name="Matsumoto R."/>
            <person name="Kobayashi T."/>
        </authorList>
    </citation>
    <scope>NUCLEOTIDE SEQUENCE</scope>
    <source>
        <strain evidence="1">AN17-2</strain>
    </source>
</reference>
<accession>A0ACB5UFW6</accession>